<dbReference type="PANTHER" id="PTHR43701">
    <property type="entry name" value="MEMBRANE TRANSPORTER PROTEIN MJ0441-RELATED"/>
    <property type="match status" value="1"/>
</dbReference>
<sequence length="95" mass="9784">MGAGAIGSTFILLLHPRLPASRLVGTDIAHAVPLALVAGVGHAALGHVDWPLVLALLLGSVPGIWLGAQLARFLPERLARILLSATLFLAGVKVI</sequence>
<gene>
    <name evidence="5" type="ORF">GALL_536290</name>
</gene>
<keyword evidence="2" id="KW-0812">Transmembrane</keyword>
<dbReference type="Pfam" id="PF01925">
    <property type="entry name" value="TauE"/>
    <property type="match status" value="1"/>
</dbReference>
<organism evidence="5">
    <name type="scientific">mine drainage metagenome</name>
    <dbReference type="NCBI Taxonomy" id="410659"/>
    <lineage>
        <taxon>unclassified sequences</taxon>
        <taxon>metagenomes</taxon>
        <taxon>ecological metagenomes</taxon>
    </lineage>
</organism>
<evidence type="ECO:0000256" key="4">
    <source>
        <dbReference type="ARBA" id="ARBA00023136"/>
    </source>
</evidence>
<protein>
    <submittedName>
        <fullName evidence="5">Sulfite exporter TauE/SafE</fullName>
    </submittedName>
</protein>
<evidence type="ECO:0000256" key="1">
    <source>
        <dbReference type="ARBA" id="ARBA00004141"/>
    </source>
</evidence>
<accession>A0A1J5P179</accession>
<keyword evidence="3" id="KW-1133">Transmembrane helix</keyword>
<evidence type="ECO:0000256" key="2">
    <source>
        <dbReference type="ARBA" id="ARBA00022692"/>
    </source>
</evidence>
<dbReference type="PANTHER" id="PTHR43701:SF2">
    <property type="entry name" value="MEMBRANE TRANSPORTER PROTEIN YJNA-RELATED"/>
    <property type="match status" value="1"/>
</dbReference>
<dbReference type="InterPro" id="IPR002781">
    <property type="entry name" value="TM_pro_TauE-like"/>
</dbReference>
<dbReference type="InterPro" id="IPR051598">
    <property type="entry name" value="TSUP/Inactive_protease-like"/>
</dbReference>
<name>A0A1J5P179_9ZZZZ</name>
<evidence type="ECO:0000313" key="5">
    <source>
        <dbReference type="EMBL" id="OIQ64818.1"/>
    </source>
</evidence>
<dbReference type="GO" id="GO:0016020">
    <property type="term" value="C:membrane"/>
    <property type="evidence" value="ECO:0007669"/>
    <property type="project" value="UniProtKB-SubCell"/>
</dbReference>
<keyword evidence="4" id="KW-0472">Membrane</keyword>
<dbReference type="AlphaFoldDB" id="A0A1J5P179"/>
<comment type="caution">
    <text evidence="5">The sequence shown here is derived from an EMBL/GenBank/DDBJ whole genome shotgun (WGS) entry which is preliminary data.</text>
</comment>
<evidence type="ECO:0000256" key="3">
    <source>
        <dbReference type="ARBA" id="ARBA00022989"/>
    </source>
</evidence>
<dbReference type="EMBL" id="MLJW01007813">
    <property type="protein sequence ID" value="OIQ64818.1"/>
    <property type="molecule type" value="Genomic_DNA"/>
</dbReference>
<proteinExistence type="predicted"/>
<comment type="subcellular location">
    <subcellularLocation>
        <location evidence="1">Membrane</location>
        <topology evidence="1">Multi-pass membrane protein</topology>
    </subcellularLocation>
</comment>
<reference evidence="5" key="1">
    <citation type="submission" date="2016-10" db="EMBL/GenBank/DDBJ databases">
        <title>Sequence of Gallionella enrichment culture.</title>
        <authorList>
            <person name="Poehlein A."/>
            <person name="Muehling M."/>
            <person name="Daniel R."/>
        </authorList>
    </citation>
    <scope>NUCLEOTIDE SEQUENCE</scope>
</reference>